<dbReference type="AlphaFoldDB" id="A0A830ZYB8"/>
<sequence length="58" mass="6198">MISLAFGQRTRQQIPDGFIAVSLKKLAAESQPAAAPFNELRRITLVVALTAADGIALF</sequence>
<gene>
    <name evidence="1" type="ORF">BN437_0774</name>
</gene>
<proteinExistence type="predicted"/>
<protein>
    <submittedName>
        <fullName evidence="1">Uncharacterized protein</fullName>
    </submittedName>
</protein>
<dbReference type="Proteomes" id="UP000013111">
    <property type="component" value="Unassembled WGS sequence"/>
</dbReference>
<evidence type="ECO:0000313" key="2">
    <source>
        <dbReference type="Proteomes" id="UP000013111"/>
    </source>
</evidence>
<organism evidence="1 2">
    <name type="scientific">Erwinia amylovora NBRC 12687 = CFBP 1232</name>
    <dbReference type="NCBI Taxonomy" id="1219359"/>
    <lineage>
        <taxon>Bacteria</taxon>
        <taxon>Pseudomonadati</taxon>
        <taxon>Pseudomonadota</taxon>
        <taxon>Gammaproteobacteria</taxon>
        <taxon>Enterobacterales</taxon>
        <taxon>Erwiniaceae</taxon>
        <taxon>Erwinia</taxon>
    </lineage>
</organism>
<accession>A0A830ZYB8</accession>
<reference evidence="1 2" key="2">
    <citation type="submission" date="2013-04" db="EMBL/GenBank/DDBJ databases">
        <title>Comparative genomics of 12 strains of Erwinia amylovora identifies a pan-genome with a large conserved core and provides insights into host specificity.</title>
        <authorList>
            <person name="Mann R.A."/>
            <person name="Smits T.H.M."/>
            <person name="Buehlmann A."/>
            <person name="Blom J."/>
            <person name="Goesmann A."/>
            <person name="Frey J.E."/>
            <person name="Plummer K.M."/>
            <person name="Beer S.V."/>
            <person name="Luck J."/>
            <person name="Duffy B."/>
            <person name="Rodoni B."/>
        </authorList>
    </citation>
    <scope>NUCLEOTIDE SEQUENCE [LARGE SCALE GENOMIC DNA]</scope>
    <source>
        <strain evidence="2">CFBP 1232</strain>
    </source>
</reference>
<dbReference type="EMBL" id="CAPB01000007">
    <property type="protein sequence ID" value="CCO92734.1"/>
    <property type="molecule type" value="Genomic_DNA"/>
</dbReference>
<reference evidence="1 2" key="1">
    <citation type="submission" date="2012-11" db="EMBL/GenBank/DDBJ databases">
        <authorList>
            <person name="Linke B."/>
        </authorList>
    </citation>
    <scope>NUCLEOTIDE SEQUENCE [LARGE SCALE GENOMIC DNA]</scope>
    <source>
        <strain evidence="2">CFBP 1232</strain>
    </source>
</reference>
<evidence type="ECO:0000313" key="1">
    <source>
        <dbReference type="EMBL" id="CCO92734.1"/>
    </source>
</evidence>
<comment type="caution">
    <text evidence="1">The sequence shown here is derived from an EMBL/GenBank/DDBJ whole genome shotgun (WGS) entry which is preliminary data.</text>
</comment>
<name>A0A830ZYB8_ERWAM</name>